<evidence type="ECO:0000313" key="8">
    <source>
        <dbReference type="EMBL" id="PVU96970.1"/>
    </source>
</evidence>
<keyword evidence="9" id="KW-1185">Reference proteome</keyword>
<dbReference type="Proteomes" id="UP000245699">
    <property type="component" value="Unassembled WGS sequence"/>
</dbReference>
<organism evidence="8 9">
    <name type="scientific">Furculomyces boomerangus</name>
    <dbReference type="NCBI Taxonomy" id="61424"/>
    <lineage>
        <taxon>Eukaryota</taxon>
        <taxon>Fungi</taxon>
        <taxon>Fungi incertae sedis</taxon>
        <taxon>Zoopagomycota</taxon>
        <taxon>Kickxellomycotina</taxon>
        <taxon>Harpellomycetes</taxon>
        <taxon>Harpellales</taxon>
        <taxon>Harpellaceae</taxon>
        <taxon>Furculomyces</taxon>
    </lineage>
</organism>
<name>A0A2T9YXA3_9FUNG</name>
<dbReference type="OrthoDB" id="4249at2759"/>
<keyword evidence="7" id="KW-0479">Metal-binding</keyword>
<evidence type="ECO:0000256" key="4">
    <source>
        <dbReference type="ARBA" id="ARBA00023136"/>
    </source>
</evidence>
<dbReference type="GO" id="GO:0031314">
    <property type="term" value="C:extrinsic component of mitochondrial inner membrane"/>
    <property type="evidence" value="ECO:0007669"/>
    <property type="project" value="UniProtKB-UniRule"/>
</dbReference>
<reference evidence="8 9" key="1">
    <citation type="journal article" date="2018" name="MBio">
        <title>Comparative Genomics Reveals the Core Gene Toolbox for the Fungus-Insect Symbiosis.</title>
        <authorList>
            <person name="Wang Y."/>
            <person name="Stata M."/>
            <person name="Wang W."/>
            <person name="Stajich J.E."/>
            <person name="White M.M."/>
            <person name="Moncalvo J.M."/>
        </authorList>
    </citation>
    <scope>NUCLEOTIDE SEQUENCE [LARGE SCALE GENOMIC DNA]</scope>
    <source>
        <strain evidence="8 9">AUS-77-4</strain>
    </source>
</reference>
<feature type="binding site" evidence="7">
    <location>
        <position position="178"/>
    </location>
    <ligand>
        <name>Zn(2+)</name>
        <dbReference type="ChEBI" id="CHEBI:29105"/>
    </ligand>
</feature>
<keyword evidence="4 7" id="KW-0472">Membrane</keyword>
<gene>
    <name evidence="7" type="primary">COQ4</name>
    <name evidence="8" type="ORF">BB559_002193</name>
</gene>
<feature type="binding site" evidence="7">
    <location>
        <position position="177"/>
    </location>
    <ligand>
        <name>Zn(2+)</name>
        <dbReference type="ChEBI" id="CHEBI:29105"/>
    </ligand>
</feature>
<dbReference type="InterPro" id="IPR007715">
    <property type="entry name" value="Coq4"/>
</dbReference>
<comment type="subcellular location">
    <subcellularLocation>
        <location evidence="7">Mitochondrion inner membrane</location>
        <topology evidence="7">Peripheral membrane protein</topology>
        <orientation evidence="7">Matrix side</orientation>
    </subcellularLocation>
</comment>
<evidence type="ECO:0000256" key="3">
    <source>
        <dbReference type="ARBA" id="ARBA00023128"/>
    </source>
</evidence>
<keyword evidence="1 7" id="KW-0831">Ubiquinone biosynthesis</keyword>
<dbReference type="EMBL" id="MBFT01000126">
    <property type="protein sequence ID" value="PVU96970.1"/>
    <property type="molecule type" value="Genomic_DNA"/>
</dbReference>
<dbReference type="STRING" id="61424.A0A2T9YXA3"/>
<dbReference type="PANTHER" id="PTHR12922:SF7">
    <property type="entry name" value="UBIQUINONE BIOSYNTHESIS PROTEIN COQ4 HOMOLOG, MITOCHONDRIAL"/>
    <property type="match status" value="1"/>
</dbReference>
<proteinExistence type="inferred from homology"/>
<evidence type="ECO:0000313" key="9">
    <source>
        <dbReference type="Proteomes" id="UP000245699"/>
    </source>
</evidence>
<protein>
    <recommendedName>
        <fullName evidence="6">4-hydroxy-3-methoxy-5-polyprenylbenzoate decarboxylase</fullName>
    </recommendedName>
</protein>
<comment type="function">
    <text evidence="7">Lyase that catalyzes the C1-decarboxylation of 4-hydroxy-3-methoxy-5-(all-trans-polyprenyl)benzoic acid into 2-methoxy-6-(all-trans-polyprenyl)phenol during ubiquinone biosynthesis.</text>
</comment>
<dbReference type="PANTHER" id="PTHR12922">
    <property type="entry name" value="UBIQUINONE BIOSYNTHESIS PROTEIN"/>
    <property type="match status" value="1"/>
</dbReference>
<feature type="binding site" evidence="7">
    <location>
        <position position="181"/>
    </location>
    <ligand>
        <name>Zn(2+)</name>
        <dbReference type="ChEBI" id="CHEBI:29105"/>
    </ligand>
</feature>
<dbReference type="GO" id="GO:0120539">
    <property type="term" value="F:4-hydroxy-3-methoxy-5-polyprenylbenzoate decarboxylase activity"/>
    <property type="evidence" value="ECO:0007669"/>
    <property type="project" value="UniProtKB-EC"/>
</dbReference>
<keyword evidence="3 7" id="KW-0496">Mitochondrion</keyword>
<comment type="cofactor">
    <cofactor evidence="7">
        <name>Zn(2+)</name>
        <dbReference type="ChEBI" id="CHEBI:29105"/>
    </cofactor>
</comment>
<dbReference type="GO" id="GO:0008270">
    <property type="term" value="F:zinc ion binding"/>
    <property type="evidence" value="ECO:0007669"/>
    <property type="project" value="UniProtKB-UniRule"/>
</dbReference>
<keyword evidence="7" id="KW-0862">Zinc</keyword>
<keyword evidence="2 7" id="KW-0999">Mitochondrion inner membrane</keyword>
<evidence type="ECO:0000256" key="2">
    <source>
        <dbReference type="ARBA" id="ARBA00022792"/>
    </source>
</evidence>
<feature type="binding site" evidence="7">
    <location>
        <position position="193"/>
    </location>
    <ligand>
        <name>Zn(2+)</name>
        <dbReference type="ChEBI" id="CHEBI:29105"/>
    </ligand>
</feature>
<comment type="catalytic activity">
    <reaction evidence="7">
        <text>a 4-hydroxy-3-methoxy-5-(all-trans-polyprenyl)benzoate + H(+) = a 2-methoxy-6-(all-trans-polyprenyl)phenol + CO2</text>
        <dbReference type="Rhea" id="RHEA:81179"/>
        <dbReference type="Rhea" id="RHEA-COMP:9551"/>
        <dbReference type="Rhea" id="RHEA-COMP:10931"/>
        <dbReference type="ChEBI" id="CHEBI:15378"/>
        <dbReference type="ChEBI" id="CHEBI:16526"/>
        <dbReference type="ChEBI" id="CHEBI:62731"/>
        <dbReference type="ChEBI" id="CHEBI:84443"/>
        <dbReference type="EC" id="4.1.1.130"/>
    </reaction>
</comment>
<evidence type="ECO:0000256" key="1">
    <source>
        <dbReference type="ARBA" id="ARBA00022688"/>
    </source>
</evidence>
<dbReference type="InterPro" id="IPR027540">
    <property type="entry name" value="Coq4_euk"/>
</dbReference>
<comment type="subunit">
    <text evidence="7">Component of a multi-subunit COQ enzyme complex, composed of at least COQ3, COQ4, COQ5, COQ6, COQ7 and COQ9.</text>
</comment>
<comment type="similarity">
    <text evidence="7">Belongs to the COQ4 family.</text>
</comment>
<sequence length="249" mass="28029">MSILTKSVKSLASKSLLPLTILSVGKGLISAINNFKRPDGELGSFSRPIPKYDSHIPTTLFQKATIAGASSILAISEPTNGVHLAAVGDITSIPFIKKLRDRMLLNEEGRRILKERPEVKFTDSEWNALGALPKNTFGYNYYNYMVSQNISWDTRTPVRFIDDSELAYVMLRHRQIHDFYHTVLGMTISILDELTVKHFEFVQTGLPVGLFAVLVAPVRLDPAERTDFYTRCLPWVNDVGRNTKLLMNT</sequence>
<evidence type="ECO:0000256" key="7">
    <source>
        <dbReference type="HAMAP-Rule" id="MF_03111"/>
    </source>
</evidence>
<evidence type="ECO:0000256" key="5">
    <source>
        <dbReference type="ARBA" id="ARBA00023239"/>
    </source>
</evidence>
<dbReference type="Pfam" id="PF05019">
    <property type="entry name" value="Coq4"/>
    <property type="match status" value="1"/>
</dbReference>
<keyword evidence="5 7" id="KW-0456">Lyase</keyword>
<accession>A0A2T9YXA3</accession>
<dbReference type="UniPathway" id="UPA00232"/>
<dbReference type="AlphaFoldDB" id="A0A2T9YXA3"/>
<evidence type="ECO:0000256" key="6">
    <source>
        <dbReference type="ARBA" id="ARBA00081568"/>
    </source>
</evidence>
<comment type="pathway">
    <text evidence="7">Cofactor biosynthesis; ubiquinone biosynthesis.</text>
</comment>
<dbReference type="HAMAP" id="MF_03111">
    <property type="entry name" value="Coq4"/>
    <property type="match status" value="1"/>
</dbReference>
<comment type="caution">
    <text evidence="8">The sequence shown here is derived from an EMBL/GenBank/DDBJ whole genome shotgun (WGS) entry which is preliminary data.</text>
</comment>